<gene>
    <name evidence="1" type="ORF">Mb0987</name>
</gene>
<dbReference type="InterPro" id="IPR036770">
    <property type="entry name" value="Ankyrin_rpt-contain_sf"/>
</dbReference>
<dbReference type="Pfam" id="PF12796">
    <property type="entry name" value="Ank_2"/>
    <property type="match status" value="1"/>
</dbReference>
<reference evidence="1" key="1">
    <citation type="submission" date="2018-03" db="EMBL/GenBank/DDBJ databases">
        <title>Draft genome sequences of Megaviruse, new member of the family Mimiviridae isolated from water in Shanghai, China.</title>
        <authorList>
            <person name="Xia Y."/>
        </authorList>
    </citation>
    <scope>NUCLEOTIDE SEQUENCE</scope>
    <source>
        <strain evidence="1">SH</strain>
    </source>
</reference>
<sequence length="188" mass="22340">MYLISNEDKFGNDIIINYIINNKSEINLTNDLGWTALMIACKNYKKFISTDIIQKLLEYGADYTICSPVIHNNENKYRHLFKYLKIDDITKCLNIINKLANNKNNFTNMCNEIISTNPSYHTKPDSFRFRVMSMHWNIKTNNIKTINIKTNNIKKNINWKNLEYFDYFGIYDYESLIRKITDAVKYID</sequence>
<dbReference type="SUPFAM" id="SSF48403">
    <property type="entry name" value="Ankyrin repeat"/>
    <property type="match status" value="1"/>
</dbReference>
<dbReference type="Gene3D" id="1.25.40.20">
    <property type="entry name" value="Ankyrin repeat-containing domain"/>
    <property type="match status" value="1"/>
</dbReference>
<protein>
    <submittedName>
        <fullName evidence="1">Ankyrin repeat protein</fullName>
    </submittedName>
</protein>
<dbReference type="InterPro" id="IPR002110">
    <property type="entry name" value="Ankyrin_rpt"/>
</dbReference>
<accession>A0A3Q8U8N0</accession>
<name>A0A3Q8U8N0_9VIRU</name>
<organism evidence="1">
    <name type="scientific">Megavirus baoshan</name>
    <dbReference type="NCBI Taxonomy" id="2496520"/>
    <lineage>
        <taxon>Viruses</taxon>
        <taxon>Varidnaviria</taxon>
        <taxon>Bamfordvirae</taxon>
        <taxon>Nucleocytoviricota</taxon>
        <taxon>Megaviricetes</taxon>
        <taxon>Imitervirales</taxon>
        <taxon>Mimiviridae</taxon>
        <taxon>Megamimivirinae</taxon>
        <taxon>Megavirus</taxon>
        <taxon>Megavirus baoshanense</taxon>
    </lineage>
</organism>
<proteinExistence type="predicted"/>
<evidence type="ECO:0000313" key="1">
    <source>
        <dbReference type="EMBL" id="AZL89823.1"/>
    </source>
</evidence>
<dbReference type="EMBL" id="MH046811">
    <property type="protein sequence ID" value="AZL89823.1"/>
    <property type="molecule type" value="Genomic_DNA"/>
</dbReference>